<dbReference type="InterPro" id="IPR050417">
    <property type="entry name" value="Sugar_Epim/Isomerase"/>
</dbReference>
<gene>
    <name evidence="3" type="ORF">AQPE_2687</name>
</gene>
<keyword evidence="1 3" id="KW-0413">Isomerase</keyword>
<dbReference type="PANTHER" id="PTHR43489">
    <property type="entry name" value="ISOMERASE"/>
    <property type="match status" value="1"/>
</dbReference>
<feature type="domain" description="Xylose isomerase-like TIM barrel" evidence="2">
    <location>
        <begin position="102"/>
        <end position="322"/>
    </location>
</feature>
<proteinExistence type="predicted"/>
<dbReference type="KEGG" id="anf:AQPE_2687"/>
<dbReference type="InterPro" id="IPR013022">
    <property type="entry name" value="Xyl_isomerase-like_TIM-brl"/>
</dbReference>
<dbReference type="Proteomes" id="UP001193389">
    <property type="component" value="Chromosome"/>
</dbReference>
<keyword evidence="4" id="KW-1185">Reference proteome</keyword>
<dbReference type="SUPFAM" id="SSF51658">
    <property type="entry name" value="Xylose isomerase-like"/>
    <property type="match status" value="1"/>
</dbReference>
<dbReference type="GO" id="GO:0016853">
    <property type="term" value="F:isomerase activity"/>
    <property type="evidence" value="ECO:0007669"/>
    <property type="project" value="UniProtKB-KW"/>
</dbReference>
<evidence type="ECO:0000259" key="2">
    <source>
        <dbReference type="Pfam" id="PF01261"/>
    </source>
</evidence>
<evidence type="ECO:0000313" key="4">
    <source>
        <dbReference type="Proteomes" id="UP001193389"/>
    </source>
</evidence>
<evidence type="ECO:0000256" key="1">
    <source>
        <dbReference type="ARBA" id="ARBA00023235"/>
    </source>
</evidence>
<dbReference type="InterPro" id="IPR036237">
    <property type="entry name" value="Xyl_isomerase-like_sf"/>
</dbReference>
<reference evidence="3" key="1">
    <citation type="journal article" date="2020" name="Int. J. Syst. Evol. Microbiol.">
        <title>Aquipluma nitroreducens gen. nov. sp. nov., a novel facultatively anaerobic bacterium isolated from a freshwater lake.</title>
        <authorList>
            <person name="Watanabe M."/>
            <person name="Kojima H."/>
            <person name="Fukui M."/>
        </authorList>
    </citation>
    <scope>NUCLEOTIDE SEQUENCE</scope>
    <source>
        <strain evidence="3">MeG22</strain>
    </source>
</reference>
<organism evidence="3 4">
    <name type="scientific">Aquipluma nitroreducens</name>
    <dbReference type="NCBI Taxonomy" id="2010828"/>
    <lineage>
        <taxon>Bacteria</taxon>
        <taxon>Pseudomonadati</taxon>
        <taxon>Bacteroidota</taxon>
        <taxon>Bacteroidia</taxon>
        <taxon>Marinilabiliales</taxon>
        <taxon>Prolixibacteraceae</taxon>
        <taxon>Aquipluma</taxon>
    </lineage>
</organism>
<dbReference type="Gene3D" id="3.20.20.150">
    <property type="entry name" value="Divalent-metal-dependent TIM barrel enzymes"/>
    <property type="match status" value="1"/>
</dbReference>
<sequence length="344" mass="38402">MEEVILFYKNIPDQNGFLSIRFAQGLFDSYLRLLKLNYTKMERRSFLRNAAGTIAAVGLASSSKAITSVSEFAVATPFKLKYGPHFGMFKNSAGEDLIDQLKYMADQGFTAFEDNGMMGRDVALQTKIGETLSKLNITMGVFVVDKGGNMANTFAAGKQEYIEIFLNGCRKAVEVAKRVNAKWMTVVPGGFERNLPIGIQNSNVIEALRRGAEILEPHGLVMVLEALSDSPDLYLQTSDQSYMLCKAVNSPACKILYDIYHMQKTEGNLINHINLTWDEIAYFQIGDNPGRKEPTTGEINYKNVFKFIHDKGYQGVMGMEHGISMAGVEGEKRLIEAYREVDSF</sequence>
<name>A0A5K7SAI8_9BACT</name>
<evidence type="ECO:0000313" key="3">
    <source>
        <dbReference type="EMBL" id="BBE18525.1"/>
    </source>
</evidence>
<protein>
    <submittedName>
        <fullName evidence="3">Hydroxypyruvate isomerase</fullName>
    </submittedName>
</protein>
<dbReference type="EMBL" id="AP018694">
    <property type="protein sequence ID" value="BBE18525.1"/>
    <property type="molecule type" value="Genomic_DNA"/>
</dbReference>
<accession>A0A5K7SAI8</accession>
<dbReference type="AlphaFoldDB" id="A0A5K7SAI8"/>
<dbReference type="Pfam" id="PF01261">
    <property type="entry name" value="AP_endonuc_2"/>
    <property type="match status" value="1"/>
</dbReference>